<reference evidence="18 19" key="1">
    <citation type="submission" date="2014-08" db="EMBL/GenBank/DDBJ databases">
        <title>Genome sequence of Tetragenococcus muriaticus.</title>
        <authorList>
            <person name="Chuea-nongthon C."/>
            <person name="Rodtong S."/>
            <person name="Yongsawatdigul J."/>
            <person name="Steele J.L."/>
            <person name="Liu X.-y."/>
            <person name="Speers J."/>
            <person name="Glasner J.D."/>
            <person name="Neeno-Eckwall E.C."/>
        </authorList>
    </citation>
    <scope>NUCLEOTIDE SEQUENCE [LARGE SCALE GENOMIC DNA]</scope>
    <source>
        <strain evidence="18 19">3MR10-3</strain>
    </source>
</reference>
<dbReference type="SMART" id="SM01193">
    <property type="entry name" value="Enolase_N"/>
    <property type="match status" value="1"/>
</dbReference>
<gene>
    <name evidence="12" type="primary">eno</name>
    <name evidence="18" type="ORF">TMU3MR103_1567</name>
</gene>
<dbReference type="RefSeq" id="WP_028790146.1">
    <property type="nucleotide sequence ID" value="NZ_JPVT01000165.1"/>
</dbReference>
<dbReference type="SMART" id="SM01192">
    <property type="entry name" value="Enolase_C"/>
    <property type="match status" value="1"/>
</dbReference>
<evidence type="ECO:0000256" key="6">
    <source>
        <dbReference type="ARBA" id="ARBA00022525"/>
    </source>
</evidence>
<dbReference type="InterPro" id="IPR020809">
    <property type="entry name" value="Enolase_CS"/>
</dbReference>
<dbReference type="AlphaFoldDB" id="A0A091BXG6"/>
<evidence type="ECO:0000256" key="9">
    <source>
        <dbReference type="ARBA" id="ARBA00023152"/>
    </source>
</evidence>
<evidence type="ECO:0000256" key="13">
    <source>
        <dbReference type="PIRSR" id="PIRSR001400-1"/>
    </source>
</evidence>
<dbReference type="GO" id="GO:0004634">
    <property type="term" value="F:phosphopyruvate hydratase activity"/>
    <property type="evidence" value="ECO:0007669"/>
    <property type="project" value="UniProtKB-UniRule"/>
</dbReference>
<dbReference type="PIRSF" id="PIRSF001400">
    <property type="entry name" value="Enolase"/>
    <property type="match status" value="1"/>
</dbReference>
<dbReference type="EMBL" id="JPVT01000165">
    <property type="protein sequence ID" value="KFN90311.1"/>
    <property type="molecule type" value="Genomic_DNA"/>
</dbReference>
<dbReference type="Gene3D" id="3.20.20.120">
    <property type="entry name" value="Enolase-like C-terminal domain"/>
    <property type="match status" value="1"/>
</dbReference>
<evidence type="ECO:0000256" key="11">
    <source>
        <dbReference type="ARBA" id="ARBA00048951"/>
    </source>
</evidence>
<dbReference type="HAMAP" id="MF_00318">
    <property type="entry name" value="Enolase"/>
    <property type="match status" value="1"/>
</dbReference>
<feature type="binding site" evidence="12">
    <location>
        <position position="370"/>
    </location>
    <ligand>
        <name>(2R)-2-phosphoglycerate</name>
        <dbReference type="ChEBI" id="CHEBI:58289"/>
    </ligand>
</feature>
<feature type="binding site" evidence="12 15">
    <location>
        <position position="289"/>
    </location>
    <ligand>
        <name>Mg(2+)</name>
        <dbReference type="ChEBI" id="CHEBI:18420"/>
    </ligand>
</feature>
<evidence type="ECO:0000313" key="19">
    <source>
        <dbReference type="Proteomes" id="UP000029381"/>
    </source>
</evidence>
<name>A0A091BXG6_9ENTE</name>
<keyword evidence="7 12" id="KW-0479">Metal-binding</keyword>
<dbReference type="CDD" id="cd03313">
    <property type="entry name" value="enolase"/>
    <property type="match status" value="1"/>
</dbReference>
<comment type="catalytic activity">
    <reaction evidence="11">
        <text>(2R)-2-phosphoglycerate = phosphoenolpyruvate + H2O</text>
        <dbReference type="Rhea" id="RHEA:10164"/>
        <dbReference type="ChEBI" id="CHEBI:15377"/>
        <dbReference type="ChEBI" id="CHEBI:58289"/>
        <dbReference type="ChEBI" id="CHEBI:58702"/>
        <dbReference type="EC" id="4.2.1.11"/>
    </reaction>
    <physiologicalReaction direction="left-to-right" evidence="11">
        <dbReference type="Rhea" id="RHEA:10165"/>
    </physiologicalReaction>
</comment>
<comment type="caution">
    <text evidence="18">The sequence shown here is derived from an EMBL/GenBank/DDBJ whole genome shotgun (WGS) entry which is preliminary data.</text>
</comment>
<dbReference type="SFLD" id="SFLDG00178">
    <property type="entry name" value="enolase"/>
    <property type="match status" value="1"/>
</dbReference>
<dbReference type="InterPro" id="IPR029017">
    <property type="entry name" value="Enolase-like_N"/>
</dbReference>
<dbReference type="InterPro" id="IPR000941">
    <property type="entry name" value="Enolase"/>
</dbReference>
<evidence type="ECO:0000259" key="16">
    <source>
        <dbReference type="SMART" id="SM01192"/>
    </source>
</evidence>
<feature type="active site" description="Proton acceptor" evidence="12 13">
    <location>
        <position position="341"/>
    </location>
</feature>
<feature type="binding site" evidence="12">
    <location>
        <position position="341"/>
    </location>
    <ligand>
        <name>(2R)-2-phosphoglycerate</name>
        <dbReference type="ChEBI" id="CHEBI:58289"/>
    </ligand>
</feature>
<dbReference type="PRINTS" id="PR00148">
    <property type="entry name" value="ENOLASE"/>
</dbReference>
<evidence type="ECO:0000259" key="17">
    <source>
        <dbReference type="SMART" id="SM01193"/>
    </source>
</evidence>
<dbReference type="GO" id="GO:0000015">
    <property type="term" value="C:phosphopyruvate hydratase complex"/>
    <property type="evidence" value="ECO:0007669"/>
    <property type="project" value="InterPro"/>
</dbReference>
<keyword evidence="19" id="KW-1185">Reference proteome</keyword>
<evidence type="ECO:0000256" key="5">
    <source>
        <dbReference type="ARBA" id="ARBA00022490"/>
    </source>
</evidence>
<dbReference type="SUPFAM" id="SSF54826">
    <property type="entry name" value="Enolase N-terminal domain-like"/>
    <property type="match status" value="1"/>
</dbReference>
<dbReference type="GO" id="GO:0006096">
    <property type="term" value="P:glycolytic process"/>
    <property type="evidence" value="ECO:0007669"/>
    <property type="project" value="UniProtKB-UniRule"/>
</dbReference>
<comment type="function">
    <text evidence="12">Catalyzes the reversible conversion of 2-phosphoglycerate (2-PG) into phosphoenolpyruvate (PEP). It is essential for the degradation of carbohydrates via glycolysis.</text>
</comment>
<feature type="binding site" evidence="14">
    <location>
        <position position="316"/>
    </location>
    <ligand>
        <name>substrate</name>
    </ligand>
</feature>
<evidence type="ECO:0000256" key="12">
    <source>
        <dbReference type="HAMAP-Rule" id="MF_00318"/>
    </source>
</evidence>
<evidence type="ECO:0000256" key="15">
    <source>
        <dbReference type="PIRSR" id="PIRSR001400-3"/>
    </source>
</evidence>
<dbReference type="Pfam" id="PF03952">
    <property type="entry name" value="Enolase_N"/>
    <property type="match status" value="1"/>
</dbReference>
<feature type="binding site" evidence="14">
    <location>
        <begin position="368"/>
        <end position="371"/>
    </location>
    <ligand>
        <name>substrate</name>
    </ligand>
</feature>
<dbReference type="GO" id="GO:0005576">
    <property type="term" value="C:extracellular region"/>
    <property type="evidence" value="ECO:0007669"/>
    <property type="project" value="UniProtKB-SubCell"/>
</dbReference>
<dbReference type="FunFam" id="3.20.20.120:FF:000001">
    <property type="entry name" value="Enolase"/>
    <property type="match status" value="1"/>
</dbReference>
<feature type="binding site" evidence="12 15">
    <location>
        <position position="316"/>
    </location>
    <ligand>
        <name>Mg(2+)</name>
        <dbReference type="ChEBI" id="CHEBI:18420"/>
    </ligand>
</feature>
<keyword evidence="5 12" id="KW-0963">Cytoplasm</keyword>
<dbReference type="InterPro" id="IPR020810">
    <property type="entry name" value="Enolase_C"/>
</dbReference>
<dbReference type="EC" id="4.2.1.11" evidence="3 12"/>
<feature type="binding site" evidence="14">
    <location>
        <position position="392"/>
    </location>
    <ligand>
        <name>substrate</name>
    </ligand>
</feature>
<dbReference type="Proteomes" id="UP000029381">
    <property type="component" value="Unassembled WGS sequence"/>
</dbReference>
<feature type="active site" description="Proton donor" evidence="12 13">
    <location>
        <position position="205"/>
    </location>
</feature>
<evidence type="ECO:0000256" key="4">
    <source>
        <dbReference type="ARBA" id="ARBA00017068"/>
    </source>
</evidence>
<evidence type="ECO:0000256" key="1">
    <source>
        <dbReference type="ARBA" id="ARBA00005031"/>
    </source>
</evidence>
<comment type="subcellular location">
    <subcellularLocation>
        <location evidence="12">Cytoplasm</location>
    </subcellularLocation>
    <subcellularLocation>
        <location evidence="12">Secreted</location>
    </subcellularLocation>
    <subcellularLocation>
        <location evidence="12">Cell surface</location>
    </subcellularLocation>
    <text evidence="12">Fractions of enolase are present in both the cytoplasm and on the cell surface.</text>
</comment>
<dbReference type="SFLD" id="SFLDF00002">
    <property type="entry name" value="enolase"/>
    <property type="match status" value="1"/>
</dbReference>
<feature type="binding site" evidence="12 15">
    <location>
        <position position="242"/>
    </location>
    <ligand>
        <name>Mg(2+)</name>
        <dbReference type="ChEBI" id="CHEBI:18420"/>
    </ligand>
</feature>
<comment type="pathway">
    <text evidence="1 12">Carbohydrate degradation; glycolysis; pyruvate from D-glyceraldehyde 3-phosphate: step 4/5.</text>
</comment>
<sequence length="433" mass="46809">MSIISDVYAREVLDSRGNPTVEVEVFTESGAFGRGLVPSGASTGEHEAVELRDDDKNRYGGKGVTKAVDNVNKVIADAVIGFDVRDQTAIDKALIEIDGTPNKGKLGANAILGVSLAVARAAADYLEIPLYHYLGGFNSKVLPTPMMNIVNGGSHSDAPIAFQEFKILPVGAQTFREALRWGAETFHALKSLLSERGLETAVGDEGGFAPRFKGTEDAVETIVAAIEKAGLTPGKDVYLGFDVAASEFYEDGVYDYTKFEGPNGVKRTAAEQADYIEELVNKYPLLSIEDGMDENDWDGWKLLTDRLGDKVQLIGDDLFVTNTEILQKGIDMGVSNSILIKVNQIGTLTETFDAIEMAKEAGYTAVVSHRSGETEDTTIADIAVATNAGQIKTGSLSRTDRIAKYNQLLRIEDQLGDVAQYKGLKAFYNLDNK</sequence>
<organism evidence="18 19">
    <name type="scientific">Tetragenococcus muriaticus 3MR10-3</name>
    <dbReference type="NCBI Taxonomy" id="1302648"/>
    <lineage>
        <taxon>Bacteria</taxon>
        <taxon>Bacillati</taxon>
        <taxon>Bacillota</taxon>
        <taxon>Bacilli</taxon>
        <taxon>Lactobacillales</taxon>
        <taxon>Enterococcaceae</taxon>
        <taxon>Tetragenococcus</taxon>
    </lineage>
</organism>
<comment type="similarity">
    <text evidence="2 12">Belongs to the enolase family.</text>
</comment>
<evidence type="ECO:0000256" key="3">
    <source>
        <dbReference type="ARBA" id="ARBA00012058"/>
    </source>
</evidence>
<proteinExistence type="inferred from homology"/>
<comment type="cofactor">
    <cofactor evidence="15">
        <name>Mg(2+)</name>
        <dbReference type="ChEBI" id="CHEBI:18420"/>
    </cofactor>
    <text evidence="15">Mg(2+) is required for catalysis and for stabilizing the dimer.</text>
</comment>
<dbReference type="Pfam" id="PF00113">
    <property type="entry name" value="Enolase_C"/>
    <property type="match status" value="1"/>
</dbReference>
<dbReference type="GO" id="GO:0009986">
    <property type="term" value="C:cell surface"/>
    <property type="evidence" value="ECO:0007669"/>
    <property type="project" value="UniProtKB-SubCell"/>
</dbReference>
<feature type="domain" description="Enolase C-terminal TIM barrel" evidence="16">
    <location>
        <begin position="139"/>
        <end position="429"/>
    </location>
</feature>
<feature type="binding site" evidence="12">
    <location>
        <position position="392"/>
    </location>
    <ligand>
        <name>(2R)-2-phosphoglycerate</name>
        <dbReference type="ChEBI" id="CHEBI:58289"/>
    </ligand>
</feature>
<dbReference type="InterPro" id="IPR020811">
    <property type="entry name" value="Enolase_N"/>
</dbReference>
<keyword evidence="6 12" id="KW-0964">Secreted</keyword>
<evidence type="ECO:0000256" key="8">
    <source>
        <dbReference type="ARBA" id="ARBA00022842"/>
    </source>
</evidence>
<feature type="binding site" evidence="14">
    <location>
        <position position="289"/>
    </location>
    <ligand>
        <name>substrate</name>
    </ligand>
</feature>
<evidence type="ECO:0000313" key="18">
    <source>
        <dbReference type="EMBL" id="KFN90311.1"/>
    </source>
</evidence>
<keyword evidence="10 12" id="KW-0456">Lyase</keyword>
<keyword evidence="9 12" id="KW-0324">Glycolysis</keyword>
<keyword evidence="8 12" id="KW-0460">Magnesium</keyword>
<evidence type="ECO:0000256" key="14">
    <source>
        <dbReference type="PIRSR" id="PIRSR001400-2"/>
    </source>
</evidence>
<accession>A0A091BXG6</accession>
<dbReference type="NCBIfam" id="TIGR01060">
    <property type="entry name" value="eno"/>
    <property type="match status" value="1"/>
</dbReference>
<dbReference type="Gene3D" id="3.30.390.10">
    <property type="entry name" value="Enolase-like, N-terminal domain"/>
    <property type="match status" value="1"/>
</dbReference>
<feature type="binding site" evidence="14">
    <location>
        <position position="164"/>
    </location>
    <ligand>
        <name>substrate</name>
    </ligand>
</feature>
<evidence type="ECO:0000256" key="10">
    <source>
        <dbReference type="ARBA" id="ARBA00023239"/>
    </source>
</evidence>
<dbReference type="SUPFAM" id="SSF51604">
    <property type="entry name" value="Enolase C-terminal domain-like"/>
    <property type="match status" value="1"/>
</dbReference>
<protein>
    <recommendedName>
        <fullName evidence="4 12">Enolase</fullName>
        <ecNumber evidence="3 12">4.2.1.11</ecNumber>
    </recommendedName>
    <alternativeName>
        <fullName evidence="12">2-phospho-D-glycerate hydro-lyase</fullName>
    </alternativeName>
    <alternativeName>
        <fullName evidence="12">2-phosphoglycerate dehydratase</fullName>
    </alternativeName>
</protein>
<evidence type="ECO:0000256" key="7">
    <source>
        <dbReference type="ARBA" id="ARBA00022723"/>
    </source>
</evidence>
<dbReference type="InterPro" id="IPR036849">
    <property type="entry name" value="Enolase-like_C_sf"/>
</dbReference>
<feature type="domain" description="Enolase N-terminal" evidence="17">
    <location>
        <begin position="4"/>
        <end position="134"/>
    </location>
</feature>
<dbReference type="PANTHER" id="PTHR11902:SF1">
    <property type="entry name" value="ENOLASE"/>
    <property type="match status" value="1"/>
</dbReference>
<dbReference type="SFLD" id="SFLDS00001">
    <property type="entry name" value="Enolase"/>
    <property type="match status" value="1"/>
</dbReference>
<dbReference type="PROSITE" id="PS00164">
    <property type="entry name" value="ENOLASE"/>
    <property type="match status" value="1"/>
</dbReference>
<dbReference type="PANTHER" id="PTHR11902">
    <property type="entry name" value="ENOLASE"/>
    <property type="match status" value="1"/>
</dbReference>
<dbReference type="FunFam" id="3.30.390.10:FF:000001">
    <property type="entry name" value="Enolase"/>
    <property type="match status" value="1"/>
</dbReference>
<feature type="binding site" evidence="14">
    <location>
        <position position="155"/>
    </location>
    <ligand>
        <name>substrate</name>
    </ligand>
</feature>
<dbReference type="UniPathway" id="UPA00109">
    <property type="reaction ID" value="UER00187"/>
</dbReference>
<feature type="binding site" evidence="12">
    <location>
        <position position="371"/>
    </location>
    <ligand>
        <name>(2R)-2-phosphoglycerate</name>
        <dbReference type="ChEBI" id="CHEBI:58289"/>
    </ligand>
</feature>
<dbReference type="PATRIC" id="fig|1302648.3.peg.1531"/>
<evidence type="ECO:0000256" key="2">
    <source>
        <dbReference type="ARBA" id="ARBA00009604"/>
    </source>
</evidence>
<dbReference type="GO" id="GO:0000287">
    <property type="term" value="F:magnesium ion binding"/>
    <property type="evidence" value="ECO:0007669"/>
    <property type="project" value="UniProtKB-UniRule"/>
</dbReference>
<feature type="binding site" evidence="12">
    <location>
        <position position="163"/>
    </location>
    <ligand>
        <name>(2R)-2-phosphoglycerate</name>
        <dbReference type="ChEBI" id="CHEBI:58289"/>
    </ligand>
</feature>
<comment type="cofactor">
    <cofactor evidence="12">
        <name>Mg(2+)</name>
        <dbReference type="ChEBI" id="CHEBI:18420"/>
    </cofactor>
    <text evidence="12">Binds a second Mg(2+) ion via substrate during catalysis.</text>
</comment>